<keyword evidence="8" id="KW-0653">Protein transport</keyword>
<dbReference type="Pfam" id="PF13774">
    <property type="entry name" value="Longin"/>
    <property type="match status" value="1"/>
</dbReference>
<evidence type="ECO:0000256" key="10">
    <source>
        <dbReference type="ARBA" id="ARBA00023034"/>
    </source>
</evidence>
<dbReference type="PROSITE" id="PS50859">
    <property type="entry name" value="LONGIN"/>
    <property type="match status" value="1"/>
</dbReference>
<dbReference type="InterPro" id="IPR042855">
    <property type="entry name" value="V_SNARE_CC"/>
</dbReference>
<evidence type="ECO:0000256" key="13">
    <source>
        <dbReference type="ARBA" id="ARBA00024187"/>
    </source>
</evidence>
<evidence type="ECO:0000256" key="8">
    <source>
        <dbReference type="ARBA" id="ARBA00022927"/>
    </source>
</evidence>
<name>A0AAV7YF01_9EUKA</name>
<dbReference type="Proteomes" id="UP001146793">
    <property type="component" value="Unassembled WGS sequence"/>
</dbReference>
<keyword evidence="11 16" id="KW-0175">Coiled coil</keyword>
<dbReference type="EMBL" id="JAOAOG010000037">
    <property type="protein sequence ID" value="KAJ6252899.1"/>
    <property type="molecule type" value="Genomic_DNA"/>
</dbReference>
<evidence type="ECO:0000256" key="11">
    <source>
        <dbReference type="ARBA" id="ARBA00023054"/>
    </source>
</evidence>
<dbReference type="GO" id="GO:0006890">
    <property type="term" value="P:retrograde vesicle-mediated transport, Golgi to endoplasmic reticulum"/>
    <property type="evidence" value="ECO:0007669"/>
    <property type="project" value="InterPro"/>
</dbReference>
<keyword evidence="23" id="KW-1185">Reference proteome</keyword>
<gene>
    <name evidence="20" type="ORF">M0812_25640</name>
    <name evidence="21" type="ORF">M0813_13761</name>
</gene>
<evidence type="ECO:0000256" key="7">
    <source>
        <dbReference type="ARBA" id="ARBA00022892"/>
    </source>
</evidence>
<evidence type="ECO:0000313" key="22">
    <source>
        <dbReference type="Proteomes" id="UP001146793"/>
    </source>
</evidence>
<dbReference type="Proteomes" id="UP001150062">
    <property type="component" value="Unassembled WGS sequence"/>
</dbReference>
<sequence>MYVCMIARIRDGLPLVSCDNEQQDYSDVKTQARKFFKKLTTFDESMSTIDLNDEKHVFHYLLNQGVCYLTYCSKNYPTKLAFSFLSDLHESFHNSQSEQVQTATRPFQLVQFETEIQQLMESYQDSTVDHNLGKLNNDLYEVQTIIRQNIQEVLERGGKISKLADDSDRLAGKSKVYFQKTKSIKWEMWKKTYLPVIIIAIVIIFVILMRVFFF</sequence>
<organism evidence="20 22">
    <name type="scientific">Anaeramoeba flamelloides</name>
    <dbReference type="NCBI Taxonomy" id="1746091"/>
    <lineage>
        <taxon>Eukaryota</taxon>
        <taxon>Metamonada</taxon>
        <taxon>Anaeramoebidae</taxon>
        <taxon>Anaeramoeba</taxon>
    </lineage>
</organism>
<dbReference type="Gene3D" id="3.30.450.50">
    <property type="entry name" value="Longin domain"/>
    <property type="match status" value="1"/>
</dbReference>
<dbReference type="EMBL" id="JANTQA010000060">
    <property type="protein sequence ID" value="KAJ3428009.1"/>
    <property type="molecule type" value="Genomic_DNA"/>
</dbReference>
<evidence type="ECO:0000313" key="20">
    <source>
        <dbReference type="EMBL" id="KAJ3428009.1"/>
    </source>
</evidence>
<dbReference type="GO" id="GO:0006888">
    <property type="term" value="P:endoplasmic reticulum to Golgi vesicle-mediated transport"/>
    <property type="evidence" value="ECO:0007669"/>
    <property type="project" value="InterPro"/>
</dbReference>
<dbReference type="InterPro" id="IPR010908">
    <property type="entry name" value="Longin_dom"/>
</dbReference>
<evidence type="ECO:0000256" key="2">
    <source>
        <dbReference type="ARBA" id="ARBA00004394"/>
    </source>
</evidence>
<dbReference type="InterPro" id="IPR044565">
    <property type="entry name" value="Sec22"/>
</dbReference>
<evidence type="ECO:0000259" key="19">
    <source>
        <dbReference type="PROSITE" id="PS50892"/>
    </source>
</evidence>
<evidence type="ECO:0000256" key="3">
    <source>
        <dbReference type="ARBA" id="ARBA00008025"/>
    </source>
</evidence>
<dbReference type="InterPro" id="IPR001388">
    <property type="entry name" value="Synaptobrevin-like"/>
</dbReference>
<dbReference type="PANTHER" id="PTHR45837">
    <property type="entry name" value="VESICLE-TRAFFICKING PROTEIN SEC22B"/>
    <property type="match status" value="1"/>
</dbReference>
<reference evidence="21" key="1">
    <citation type="submission" date="2022-08" db="EMBL/GenBank/DDBJ databases">
        <title>Novel sulfate-reducing endosymbionts in the free-living metamonad Anaeramoeba.</title>
        <authorList>
            <person name="Jerlstrom-Hultqvist J."/>
            <person name="Cepicka I."/>
            <person name="Gallot-Lavallee L."/>
            <person name="Salas-Leiva D."/>
            <person name="Curtis B.A."/>
            <person name="Zahonova K."/>
            <person name="Pipaliya S."/>
            <person name="Dacks J."/>
            <person name="Roger A.J."/>
        </authorList>
    </citation>
    <scope>NUCLEOTIDE SEQUENCE</scope>
    <source>
        <strain evidence="21">Schooner1</strain>
    </source>
</reference>
<dbReference type="SUPFAM" id="SSF58038">
    <property type="entry name" value="SNARE fusion complex"/>
    <property type="match status" value="1"/>
</dbReference>
<evidence type="ECO:0000256" key="16">
    <source>
        <dbReference type="PROSITE-ProRule" id="PRU00290"/>
    </source>
</evidence>
<keyword evidence="7" id="KW-0931">ER-Golgi transport</keyword>
<evidence type="ECO:0000256" key="4">
    <source>
        <dbReference type="ARBA" id="ARBA00022448"/>
    </source>
</evidence>
<dbReference type="Pfam" id="PF00957">
    <property type="entry name" value="Synaptobrevin"/>
    <property type="match status" value="1"/>
</dbReference>
<evidence type="ECO:0000256" key="9">
    <source>
        <dbReference type="ARBA" id="ARBA00022989"/>
    </source>
</evidence>
<evidence type="ECO:0000259" key="18">
    <source>
        <dbReference type="PROSITE" id="PS50859"/>
    </source>
</evidence>
<feature type="domain" description="V-SNARE coiled-coil homology" evidence="19">
    <location>
        <begin position="131"/>
        <end position="191"/>
    </location>
</feature>
<evidence type="ECO:0000256" key="14">
    <source>
        <dbReference type="ARBA" id="ARBA00024248"/>
    </source>
</evidence>
<evidence type="ECO:0000256" key="17">
    <source>
        <dbReference type="SAM" id="Phobius"/>
    </source>
</evidence>
<evidence type="ECO:0000256" key="6">
    <source>
        <dbReference type="ARBA" id="ARBA00022824"/>
    </source>
</evidence>
<dbReference type="GO" id="GO:0015031">
    <property type="term" value="P:protein transport"/>
    <property type="evidence" value="ECO:0007669"/>
    <property type="project" value="UniProtKB-KW"/>
</dbReference>
<comment type="caution">
    <text evidence="20">The sequence shown here is derived from an EMBL/GenBank/DDBJ whole genome shotgun (WGS) entry which is preliminary data.</text>
</comment>
<dbReference type="Gene3D" id="1.20.5.110">
    <property type="match status" value="1"/>
</dbReference>
<evidence type="ECO:0000313" key="23">
    <source>
        <dbReference type="Proteomes" id="UP001150062"/>
    </source>
</evidence>
<keyword evidence="10" id="KW-0333">Golgi apparatus</keyword>
<dbReference type="SMART" id="SM01270">
    <property type="entry name" value="Longin"/>
    <property type="match status" value="1"/>
</dbReference>
<protein>
    <recommendedName>
        <fullName evidence="14">Vesicle-trafficking protein SEC22b</fullName>
    </recommendedName>
    <alternativeName>
        <fullName evidence="15">SEC22 vesicle-trafficking protein homolog B</fullName>
    </alternativeName>
</protein>
<reference evidence="20" key="2">
    <citation type="submission" date="2022-08" db="EMBL/GenBank/DDBJ databases">
        <title>Novel sulphate-reducing endosymbionts in the free-living metamonad Anaeramoeba.</title>
        <authorList>
            <person name="Jerlstrom-Hultqvist J."/>
            <person name="Cepicka I."/>
            <person name="Gallot-Lavallee L."/>
            <person name="Salas-Leiva D."/>
            <person name="Curtis B.A."/>
            <person name="Zahonova K."/>
            <person name="Pipaliya S."/>
            <person name="Dacks J."/>
            <person name="Roger A.J."/>
        </authorList>
    </citation>
    <scope>NUCLEOTIDE SEQUENCE</scope>
    <source>
        <strain evidence="20">Busselton2</strain>
    </source>
</reference>
<keyword evidence="4" id="KW-0813">Transport</keyword>
<dbReference type="InterPro" id="IPR011012">
    <property type="entry name" value="Longin-like_dom_sf"/>
</dbReference>
<keyword evidence="6" id="KW-0256">Endoplasmic reticulum</keyword>
<evidence type="ECO:0000313" key="21">
    <source>
        <dbReference type="EMBL" id="KAJ6252899.1"/>
    </source>
</evidence>
<dbReference type="GO" id="GO:0000139">
    <property type="term" value="C:Golgi membrane"/>
    <property type="evidence" value="ECO:0007669"/>
    <property type="project" value="UniProtKB-SubCell"/>
</dbReference>
<feature type="domain" description="Longin" evidence="18">
    <location>
        <begin position="5"/>
        <end position="116"/>
    </location>
</feature>
<evidence type="ECO:0000256" key="1">
    <source>
        <dbReference type="ARBA" id="ARBA00004163"/>
    </source>
</evidence>
<keyword evidence="9 17" id="KW-1133">Transmembrane helix</keyword>
<dbReference type="PRINTS" id="PR00219">
    <property type="entry name" value="SYNAPTOBREVN"/>
</dbReference>
<keyword evidence="12 17" id="KW-0472">Membrane</keyword>
<dbReference type="AlphaFoldDB" id="A0AAV7YF01"/>
<evidence type="ECO:0000256" key="15">
    <source>
        <dbReference type="ARBA" id="ARBA00033315"/>
    </source>
</evidence>
<keyword evidence="5 17" id="KW-0812">Transmembrane</keyword>
<dbReference type="PROSITE" id="PS50892">
    <property type="entry name" value="V_SNARE"/>
    <property type="match status" value="1"/>
</dbReference>
<feature type="transmembrane region" description="Helical" evidence="17">
    <location>
        <begin position="192"/>
        <end position="213"/>
    </location>
</feature>
<proteinExistence type="inferred from homology"/>
<comment type="similarity">
    <text evidence="3">Belongs to the synaptobrevin family.</text>
</comment>
<dbReference type="GO" id="GO:0005789">
    <property type="term" value="C:endoplasmic reticulum membrane"/>
    <property type="evidence" value="ECO:0007669"/>
    <property type="project" value="UniProtKB-SubCell"/>
</dbReference>
<dbReference type="GO" id="GO:0005484">
    <property type="term" value="F:SNAP receptor activity"/>
    <property type="evidence" value="ECO:0007669"/>
    <property type="project" value="InterPro"/>
</dbReference>
<comment type="subcellular location">
    <subcellularLocation>
        <location evidence="1">Endoplasmic reticulum membrane</location>
        <topology evidence="1">Single-pass type IV membrane protein</topology>
    </subcellularLocation>
    <subcellularLocation>
        <location evidence="13">Endoplasmic reticulum-Golgi intermediate compartment membrane</location>
    </subcellularLocation>
    <subcellularLocation>
        <location evidence="2">Golgi apparatus membrane</location>
    </subcellularLocation>
</comment>
<evidence type="ECO:0000256" key="5">
    <source>
        <dbReference type="ARBA" id="ARBA00022692"/>
    </source>
</evidence>
<dbReference type="GO" id="GO:0033116">
    <property type="term" value="C:endoplasmic reticulum-Golgi intermediate compartment membrane"/>
    <property type="evidence" value="ECO:0007669"/>
    <property type="project" value="UniProtKB-SubCell"/>
</dbReference>
<dbReference type="SUPFAM" id="SSF64356">
    <property type="entry name" value="SNARE-like"/>
    <property type="match status" value="1"/>
</dbReference>
<accession>A0AAV7YF01</accession>
<dbReference type="CDD" id="cd14824">
    <property type="entry name" value="Longin"/>
    <property type="match status" value="1"/>
</dbReference>
<evidence type="ECO:0000256" key="12">
    <source>
        <dbReference type="ARBA" id="ARBA00023136"/>
    </source>
</evidence>